<dbReference type="InterPro" id="IPR017907">
    <property type="entry name" value="Znf_RING_CS"/>
</dbReference>
<dbReference type="InterPro" id="IPR001841">
    <property type="entry name" value="Znf_RING"/>
</dbReference>
<accession>A0A8S1BAM1</accession>
<protein>
    <recommendedName>
        <fullName evidence="7">E3 ubiquitin-protein ligase RNF10</fullName>
    </recommendedName>
    <alternativeName>
        <fullName evidence="8">RING finger protein 10</fullName>
    </alternativeName>
</protein>
<dbReference type="CDD" id="cd16536">
    <property type="entry name" value="RING-HC_RNF10"/>
    <property type="match status" value="1"/>
</dbReference>
<evidence type="ECO:0000256" key="3">
    <source>
        <dbReference type="ARBA" id="ARBA00022490"/>
    </source>
</evidence>
<keyword evidence="5 9" id="KW-0863">Zinc-finger</keyword>
<feature type="region of interest" description="Disordered" evidence="10">
    <location>
        <begin position="1"/>
        <end position="156"/>
    </location>
</feature>
<evidence type="ECO:0000256" key="1">
    <source>
        <dbReference type="ARBA" id="ARBA00004496"/>
    </source>
</evidence>
<dbReference type="GO" id="GO:0008270">
    <property type="term" value="F:zinc ion binding"/>
    <property type="evidence" value="ECO:0007669"/>
    <property type="project" value="UniProtKB-KW"/>
</dbReference>
<dbReference type="Gene3D" id="3.30.40.10">
    <property type="entry name" value="Zinc/RING finger domain, C3HC4 (zinc finger)"/>
    <property type="match status" value="1"/>
</dbReference>
<dbReference type="GO" id="GO:0005737">
    <property type="term" value="C:cytoplasm"/>
    <property type="evidence" value="ECO:0007669"/>
    <property type="project" value="UniProtKB-SubCell"/>
</dbReference>
<evidence type="ECO:0000259" key="11">
    <source>
        <dbReference type="PROSITE" id="PS50089"/>
    </source>
</evidence>
<dbReference type="Pfam" id="PF13445">
    <property type="entry name" value="zf-RING_UBOX"/>
    <property type="match status" value="1"/>
</dbReference>
<dbReference type="GO" id="GO:0000976">
    <property type="term" value="F:transcription cis-regulatory region binding"/>
    <property type="evidence" value="ECO:0007669"/>
    <property type="project" value="TreeGrafter"/>
</dbReference>
<keyword evidence="6" id="KW-0862">Zinc</keyword>
<evidence type="ECO:0000256" key="7">
    <source>
        <dbReference type="ARBA" id="ARBA00035131"/>
    </source>
</evidence>
<sequence length="741" mass="83837">MLEESRMDKKSLNRLSQPQSKATAIDCKKTSAVELTQKPWSRNNNKKRDGPSTAPKNEPFRKNGLVHSARTQVEKRPRTRSTVDLSVGGTTNSRIGNDDEPEIGSVFVPGSKKQNFNHLKNFTYHSGGTPERRGLQSRRKQQQQKKRQQHQVPHRHENDLHLIANYQFVVKEDGDYKSILIDPKTPIKWWEQIEQIVVRGTGKTECPICLSPPTAGRVGKCGHVYCWACILHYVATRETRLPPCPVCIQTALHVKVMKPIRIVQWNSPAEEVTMRLVRRLRDSNTVEVAPPRGFLTEAADPILPLSNIDVAPYCKLFSATKQQVHDIIQRERDEIKQRILAEIDTTEIVFLEQALEMLRLKEEHINMEWDKPKVVEEKTEEVPIVYEKQEINQNKLDWFDVNEEGAACVEVVQNQMDELNLSGDYVTEEGAACVEVVQNQMDELNLSSDSFPDSNLNPEAPLFEVDGMPQEETPLTEIQPPVSEQATDVTITEIDILNQDKYFYFYQSDDGQHIFLHSLNIRVLKDSWGILAAAPEIITGRVLHRESFSVREGTTKPCTTHLPLNCSYDIVELDLQPPYVTDAALQTHTEEIERRARIRARHDRNDRRRERAYKRAMEGPPKPDFSSEVLFPPAPPSYSSPLVDPVFMSTFEMSSPSTSVGSPSSGPSFAKIASTSGTWRVREKPAETPPVAVEEEISAPRVHVLNDALEAALRAAPSPSGKKNKKTKQKLLFSTGMQRAA</sequence>
<proteinExistence type="inferred from homology"/>
<keyword evidence="4" id="KW-0479">Metal-binding</keyword>
<dbReference type="AlphaFoldDB" id="A0A8S1BAM1"/>
<dbReference type="EMBL" id="CADEBC010000574">
    <property type="protein sequence ID" value="CAB3255341.1"/>
    <property type="molecule type" value="Genomic_DNA"/>
</dbReference>
<evidence type="ECO:0000256" key="10">
    <source>
        <dbReference type="SAM" id="MobiDB-lite"/>
    </source>
</evidence>
<evidence type="ECO:0000256" key="6">
    <source>
        <dbReference type="ARBA" id="ARBA00022833"/>
    </source>
</evidence>
<dbReference type="GO" id="GO:0045944">
    <property type="term" value="P:positive regulation of transcription by RNA polymerase II"/>
    <property type="evidence" value="ECO:0007669"/>
    <property type="project" value="TreeGrafter"/>
</dbReference>
<evidence type="ECO:0000256" key="4">
    <source>
        <dbReference type="ARBA" id="ARBA00022723"/>
    </source>
</evidence>
<dbReference type="PANTHER" id="PTHR12983:SF9">
    <property type="entry name" value="E3 UBIQUITIN-PROTEIN LIGASE RNF10"/>
    <property type="match status" value="1"/>
</dbReference>
<evidence type="ECO:0000313" key="12">
    <source>
        <dbReference type="EMBL" id="CAB3255341.1"/>
    </source>
</evidence>
<dbReference type="PROSITE" id="PS00518">
    <property type="entry name" value="ZF_RING_1"/>
    <property type="match status" value="1"/>
</dbReference>
<dbReference type="PROSITE" id="PS50089">
    <property type="entry name" value="ZF_RING_2"/>
    <property type="match status" value="1"/>
</dbReference>
<comment type="subcellular location">
    <subcellularLocation>
        <location evidence="1">Cytoplasm</location>
    </subcellularLocation>
</comment>
<feature type="compositionally biased region" description="Basic residues" evidence="10">
    <location>
        <begin position="135"/>
        <end position="153"/>
    </location>
</feature>
<comment type="similarity">
    <text evidence="2">Belongs to the RNF10 family.</text>
</comment>
<dbReference type="OrthoDB" id="10064108at2759"/>
<evidence type="ECO:0000313" key="13">
    <source>
        <dbReference type="Proteomes" id="UP000494106"/>
    </source>
</evidence>
<dbReference type="SUPFAM" id="SSF57850">
    <property type="entry name" value="RING/U-box"/>
    <property type="match status" value="1"/>
</dbReference>
<organism evidence="12 13">
    <name type="scientific">Arctia plantaginis</name>
    <name type="common">Wood tiger moth</name>
    <name type="synonym">Phalaena plantaginis</name>
    <dbReference type="NCBI Taxonomy" id="874455"/>
    <lineage>
        <taxon>Eukaryota</taxon>
        <taxon>Metazoa</taxon>
        <taxon>Ecdysozoa</taxon>
        <taxon>Arthropoda</taxon>
        <taxon>Hexapoda</taxon>
        <taxon>Insecta</taxon>
        <taxon>Pterygota</taxon>
        <taxon>Neoptera</taxon>
        <taxon>Endopterygota</taxon>
        <taxon>Lepidoptera</taxon>
        <taxon>Glossata</taxon>
        <taxon>Ditrysia</taxon>
        <taxon>Noctuoidea</taxon>
        <taxon>Erebidae</taxon>
        <taxon>Arctiinae</taxon>
        <taxon>Arctia</taxon>
    </lineage>
</organism>
<evidence type="ECO:0000256" key="5">
    <source>
        <dbReference type="ARBA" id="ARBA00022771"/>
    </source>
</evidence>
<keyword evidence="13" id="KW-1185">Reference proteome</keyword>
<dbReference type="GO" id="GO:0005634">
    <property type="term" value="C:nucleus"/>
    <property type="evidence" value="ECO:0007669"/>
    <property type="project" value="UniProtKB-ARBA"/>
</dbReference>
<dbReference type="SMART" id="SM00184">
    <property type="entry name" value="RING"/>
    <property type="match status" value="1"/>
</dbReference>
<feature type="compositionally biased region" description="Polar residues" evidence="10">
    <location>
        <begin position="112"/>
        <end position="126"/>
    </location>
</feature>
<dbReference type="PANTHER" id="PTHR12983">
    <property type="entry name" value="RING FINGER 10 FAMILY MEMBER"/>
    <property type="match status" value="1"/>
</dbReference>
<feature type="domain" description="RING-type" evidence="11">
    <location>
        <begin position="206"/>
        <end position="247"/>
    </location>
</feature>
<feature type="region of interest" description="Disordered" evidence="10">
    <location>
        <begin position="714"/>
        <end position="741"/>
    </location>
</feature>
<feature type="compositionally biased region" description="Polar residues" evidence="10">
    <location>
        <begin position="13"/>
        <end position="22"/>
    </location>
</feature>
<feature type="compositionally biased region" description="Polar residues" evidence="10">
    <location>
        <begin position="80"/>
        <end position="95"/>
    </location>
</feature>
<dbReference type="InterPro" id="IPR027370">
    <property type="entry name" value="Znf-RING_euk"/>
</dbReference>
<dbReference type="InterPro" id="IPR039739">
    <property type="entry name" value="MAG2/RNF10"/>
</dbReference>
<comment type="caution">
    <text evidence="12">The sequence shown here is derived from an EMBL/GenBank/DDBJ whole genome shotgun (WGS) entry which is preliminary data.</text>
</comment>
<evidence type="ECO:0000256" key="9">
    <source>
        <dbReference type="PROSITE-ProRule" id="PRU00175"/>
    </source>
</evidence>
<dbReference type="InterPro" id="IPR013083">
    <property type="entry name" value="Znf_RING/FYVE/PHD"/>
</dbReference>
<gene>
    <name evidence="12" type="ORF">APLA_LOCUS14863</name>
</gene>
<evidence type="ECO:0000256" key="8">
    <source>
        <dbReference type="ARBA" id="ARBA00035390"/>
    </source>
</evidence>
<evidence type="ECO:0000256" key="2">
    <source>
        <dbReference type="ARBA" id="ARBA00008117"/>
    </source>
</evidence>
<name>A0A8S1BAM1_ARCPL</name>
<keyword evidence="3" id="KW-0963">Cytoplasm</keyword>
<feature type="compositionally biased region" description="Basic and acidic residues" evidence="10">
    <location>
        <begin position="1"/>
        <end position="11"/>
    </location>
</feature>
<dbReference type="Proteomes" id="UP000494106">
    <property type="component" value="Unassembled WGS sequence"/>
</dbReference>
<reference evidence="12 13" key="1">
    <citation type="submission" date="2020-04" db="EMBL/GenBank/DDBJ databases">
        <authorList>
            <person name="Wallbank WR R."/>
            <person name="Pardo Diaz C."/>
            <person name="Kozak K."/>
            <person name="Martin S."/>
            <person name="Jiggins C."/>
            <person name="Moest M."/>
            <person name="Warren A I."/>
            <person name="Byers J.R.P. K."/>
            <person name="Montejo-Kovacevich G."/>
            <person name="Yen C E."/>
        </authorList>
    </citation>
    <scope>NUCLEOTIDE SEQUENCE [LARGE SCALE GENOMIC DNA]</scope>
</reference>